<name>A0ABX6YQ66_9RHOB</name>
<organism evidence="1 2">
    <name type="scientific">Thioclava electrotropha</name>
    <dbReference type="NCBI Taxonomy" id="1549850"/>
    <lineage>
        <taxon>Bacteria</taxon>
        <taxon>Pseudomonadati</taxon>
        <taxon>Pseudomonadota</taxon>
        <taxon>Alphaproteobacteria</taxon>
        <taxon>Rhodobacterales</taxon>
        <taxon>Paracoccaceae</taxon>
        <taxon>Thioclava</taxon>
    </lineage>
</organism>
<gene>
    <name evidence="1" type="ORF">AKL02_002945</name>
</gene>
<evidence type="ECO:0000313" key="2">
    <source>
        <dbReference type="Proteomes" id="UP000192422"/>
    </source>
</evidence>
<reference evidence="1 2" key="1">
    <citation type="submission" date="2020-05" db="EMBL/GenBank/DDBJ databases">
        <title>Thioclava electrotropha strain Elox9 finished genome.</title>
        <authorList>
            <person name="Rowe A.R."/>
            <person name="Wilbanks E.G."/>
        </authorList>
    </citation>
    <scope>NUCLEOTIDE SEQUENCE [LARGE SCALE GENOMIC DNA]</scope>
    <source>
        <strain evidence="1 2">Elox9</strain>
    </source>
</reference>
<proteinExistence type="predicted"/>
<protein>
    <submittedName>
        <fullName evidence="1">Uncharacterized protein</fullName>
    </submittedName>
</protein>
<keyword evidence="2" id="KW-1185">Reference proteome</keyword>
<evidence type="ECO:0000313" key="1">
    <source>
        <dbReference type="EMBL" id="QPZ89951.1"/>
    </source>
</evidence>
<dbReference type="RefSeq" id="WP_165756968.1">
    <property type="nucleotide sequence ID" value="NZ_CAJWUB010000051.1"/>
</dbReference>
<accession>A0ABX6YQ66</accession>
<sequence length="46" mass="5078">MNQLNVMLIAQPKPVADEAPRRIGFRLARALEEENASDSANPQDEA</sequence>
<dbReference type="EMBL" id="CP053562">
    <property type="protein sequence ID" value="QPZ89951.1"/>
    <property type="molecule type" value="Genomic_DNA"/>
</dbReference>
<dbReference type="Proteomes" id="UP000192422">
    <property type="component" value="Chromosome"/>
</dbReference>